<sequence>MSFAYLASTPGLNHNHSLLAVPAGWVVSMAPLWWAVGKANSVAPGTYKNANPKESWENLDSADISATLKRQLRRAVDANNNNHTNLPLFAAGLAAANAAHVDSGSLHLYSAGFLLSRIGYNLAYVLIEEEKYSWARTILYWSGVYASLGLFVKAAVQYRKLPW</sequence>
<dbReference type="OrthoDB" id="2122304at2759"/>
<comment type="subcellular location">
    <subcellularLocation>
        <location evidence="1">Membrane</location>
    </subcellularLocation>
</comment>
<dbReference type="AlphaFoldDB" id="A0A1B9GI09"/>
<dbReference type="Gene3D" id="1.20.120.550">
    <property type="entry name" value="Membrane associated eicosanoid/glutathione metabolism-like domain"/>
    <property type="match status" value="1"/>
</dbReference>
<dbReference type="InterPro" id="IPR001129">
    <property type="entry name" value="Membr-assoc_MAPEG"/>
</dbReference>
<feature type="transmembrane region" description="Helical" evidence="5">
    <location>
        <begin position="106"/>
        <end position="126"/>
    </location>
</feature>
<dbReference type="EMBL" id="KI669515">
    <property type="protein sequence ID" value="OCF30689.1"/>
    <property type="molecule type" value="Genomic_DNA"/>
</dbReference>
<dbReference type="GO" id="GO:0016020">
    <property type="term" value="C:membrane"/>
    <property type="evidence" value="ECO:0007669"/>
    <property type="project" value="UniProtKB-SubCell"/>
</dbReference>
<gene>
    <name evidence="6" type="ORF">I316_07653</name>
</gene>
<reference evidence="6 7" key="1">
    <citation type="submission" date="2013-07" db="EMBL/GenBank/DDBJ databases">
        <title>The Genome Sequence of Cryptococcus heveanensis BCC8398.</title>
        <authorList>
            <consortium name="The Broad Institute Genome Sequencing Platform"/>
            <person name="Cuomo C."/>
            <person name="Litvintseva A."/>
            <person name="Chen Y."/>
            <person name="Heitman J."/>
            <person name="Sun S."/>
            <person name="Springer D."/>
            <person name="Dromer F."/>
            <person name="Young S.K."/>
            <person name="Zeng Q."/>
            <person name="Gargeya S."/>
            <person name="Fitzgerald M."/>
            <person name="Abouelleil A."/>
            <person name="Alvarado L."/>
            <person name="Berlin A.M."/>
            <person name="Chapman S.B."/>
            <person name="Dewar J."/>
            <person name="Goldberg J."/>
            <person name="Griggs A."/>
            <person name="Gujja S."/>
            <person name="Hansen M."/>
            <person name="Howarth C."/>
            <person name="Imamovic A."/>
            <person name="Larimer J."/>
            <person name="McCowan C."/>
            <person name="Murphy C."/>
            <person name="Pearson M."/>
            <person name="Priest M."/>
            <person name="Roberts A."/>
            <person name="Saif S."/>
            <person name="Shea T."/>
            <person name="Sykes S."/>
            <person name="Wortman J."/>
            <person name="Nusbaum C."/>
            <person name="Birren B."/>
        </authorList>
    </citation>
    <scope>NUCLEOTIDE SEQUENCE [LARGE SCALE GENOMIC DNA]</scope>
    <source>
        <strain evidence="6 7">BCC8398</strain>
    </source>
</reference>
<evidence type="ECO:0000313" key="6">
    <source>
        <dbReference type="EMBL" id="OCF30689.1"/>
    </source>
</evidence>
<evidence type="ECO:0000256" key="2">
    <source>
        <dbReference type="ARBA" id="ARBA00022692"/>
    </source>
</evidence>
<keyword evidence="7" id="KW-1185">Reference proteome</keyword>
<keyword evidence="3 5" id="KW-1133">Transmembrane helix</keyword>
<accession>A0A1B9GI09</accession>
<dbReference type="SUPFAM" id="SSF161084">
    <property type="entry name" value="MAPEG domain-like"/>
    <property type="match status" value="1"/>
</dbReference>
<feature type="transmembrane region" description="Helical" evidence="5">
    <location>
        <begin position="138"/>
        <end position="156"/>
    </location>
</feature>
<evidence type="ECO:0000313" key="7">
    <source>
        <dbReference type="Proteomes" id="UP000092666"/>
    </source>
</evidence>
<evidence type="ECO:0000256" key="4">
    <source>
        <dbReference type="ARBA" id="ARBA00023136"/>
    </source>
</evidence>
<evidence type="ECO:0000256" key="3">
    <source>
        <dbReference type="ARBA" id="ARBA00022989"/>
    </source>
</evidence>
<keyword evidence="2 5" id="KW-0812">Transmembrane</keyword>
<evidence type="ECO:0000256" key="1">
    <source>
        <dbReference type="ARBA" id="ARBA00004370"/>
    </source>
</evidence>
<dbReference type="Proteomes" id="UP000092666">
    <property type="component" value="Unassembled WGS sequence"/>
</dbReference>
<proteinExistence type="predicted"/>
<dbReference type="Pfam" id="PF01124">
    <property type="entry name" value="MAPEG"/>
    <property type="match status" value="1"/>
</dbReference>
<reference evidence="7" key="2">
    <citation type="submission" date="2013-12" db="EMBL/GenBank/DDBJ databases">
        <title>Evolution of pathogenesis and genome organization in the Tremellales.</title>
        <authorList>
            <person name="Cuomo C."/>
            <person name="Litvintseva A."/>
            <person name="Heitman J."/>
            <person name="Chen Y."/>
            <person name="Sun S."/>
            <person name="Springer D."/>
            <person name="Dromer F."/>
            <person name="Young S."/>
            <person name="Zeng Q."/>
            <person name="Chapman S."/>
            <person name="Gujja S."/>
            <person name="Saif S."/>
            <person name="Birren B."/>
        </authorList>
    </citation>
    <scope>NUCLEOTIDE SEQUENCE [LARGE SCALE GENOMIC DNA]</scope>
    <source>
        <strain evidence="7">BCC8398</strain>
    </source>
</reference>
<dbReference type="PANTHER" id="PTHR35371">
    <property type="entry name" value="INNER MEMBRANE PROTEIN"/>
    <property type="match status" value="1"/>
</dbReference>
<organism evidence="6 7">
    <name type="scientific">Kwoniella heveanensis BCC8398</name>
    <dbReference type="NCBI Taxonomy" id="1296120"/>
    <lineage>
        <taxon>Eukaryota</taxon>
        <taxon>Fungi</taxon>
        <taxon>Dikarya</taxon>
        <taxon>Basidiomycota</taxon>
        <taxon>Agaricomycotina</taxon>
        <taxon>Tremellomycetes</taxon>
        <taxon>Tremellales</taxon>
        <taxon>Cryptococcaceae</taxon>
        <taxon>Kwoniella</taxon>
    </lineage>
</organism>
<evidence type="ECO:0000256" key="5">
    <source>
        <dbReference type="SAM" id="Phobius"/>
    </source>
</evidence>
<protein>
    <submittedName>
        <fullName evidence="6">Uncharacterized protein</fullName>
    </submittedName>
</protein>
<name>A0A1B9GI09_9TREE</name>
<keyword evidence="4 5" id="KW-0472">Membrane</keyword>
<dbReference type="PANTHER" id="PTHR35371:SF1">
    <property type="entry name" value="BLR7753 PROTEIN"/>
    <property type="match status" value="1"/>
</dbReference>
<dbReference type="InterPro" id="IPR023352">
    <property type="entry name" value="MAPEG-like_dom_sf"/>
</dbReference>